<protein>
    <submittedName>
        <fullName evidence="1">Uncharacterized protein</fullName>
    </submittedName>
</protein>
<proteinExistence type="predicted"/>
<dbReference type="OrthoDB" id="4778976at2759"/>
<keyword evidence="2" id="KW-1185">Reference proteome</keyword>
<accession>A0A136IID9</accession>
<name>A0A136IID9_9PEZI</name>
<dbReference type="AlphaFoldDB" id="A0A136IID9"/>
<dbReference type="Proteomes" id="UP000070501">
    <property type="component" value="Unassembled WGS sequence"/>
</dbReference>
<reference evidence="2" key="1">
    <citation type="submission" date="2016-02" db="EMBL/GenBank/DDBJ databases">
        <title>Draft genome sequence of Microdochium bolleyi, a fungal endophyte of beachgrass.</title>
        <authorList>
            <consortium name="DOE Joint Genome Institute"/>
            <person name="David A.S."/>
            <person name="May G."/>
            <person name="Haridas S."/>
            <person name="Lim J."/>
            <person name="Wang M."/>
            <person name="Labutti K."/>
            <person name="Lipzen A."/>
            <person name="Barry K."/>
            <person name="Grigoriev I.V."/>
        </authorList>
    </citation>
    <scope>NUCLEOTIDE SEQUENCE [LARGE SCALE GENOMIC DNA]</scope>
    <source>
        <strain evidence="2">J235TASD1</strain>
    </source>
</reference>
<sequence length="188" mass="21633">MVYANDVGHFVKAWQRMLAEFGDTQHAVVACLEATYMPLQKQWANCHIKKLRNFGVRTTSPTEANHHDCKNYLDSSRGDLLKLFLSKERLKKKVSDAYNTTLNQNALSVGRSYQRLWLSDVPLYFSRRAIDLVIQQHRRAERHLVTASNTQPKPIDVCLVNTCSFSQQYGLPYKPDTFEFTPSPPGRQ</sequence>
<evidence type="ECO:0000313" key="1">
    <source>
        <dbReference type="EMBL" id="KXJ84713.1"/>
    </source>
</evidence>
<dbReference type="STRING" id="196109.A0A136IID9"/>
<gene>
    <name evidence="1" type="ORF">Micbo1qcDRAFT_210483</name>
</gene>
<organism evidence="1 2">
    <name type="scientific">Microdochium bolleyi</name>
    <dbReference type="NCBI Taxonomy" id="196109"/>
    <lineage>
        <taxon>Eukaryota</taxon>
        <taxon>Fungi</taxon>
        <taxon>Dikarya</taxon>
        <taxon>Ascomycota</taxon>
        <taxon>Pezizomycotina</taxon>
        <taxon>Sordariomycetes</taxon>
        <taxon>Xylariomycetidae</taxon>
        <taxon>Xylariales</taxon>
        <taxon>Microdochiaceae</taxon>
        <taxon>Microdochium</taxon>
    </lineage>
</organism>
<dbReference type="InParanoid" id="A0A136IID9"/>
<evidence type="ECO:0000313" key="2">
    <source>
        <dbReference type="Proteomes" id="UP000070501"/>
    </source>
</evidence>
<dbReference type="EMBL" id="KQ964347">
    <property type="protein sequence ID" value="KXJ84713.1"/>
    <property type="molecule type" value="Genomic_DNA"/>
</dbReference>